<gene>
    <name evidence="3" type="ORF">GCM10010470_26120</name>
</gene>
<dbReference type="CDD" id="cd00161">
    <property type="entry name" value="beta-trefoil_Ricin-like"/>
    <property type="match status" value="1"/>
</dbReference>
<comment type="caution">
    <text evidence="3">The sequence shown here is derived from an EMBL/GenBank/DDBJ whole genome shotgun (WGS) entry which is preliminary data.</text>
</comment>
<dbReference type="SMART" id="SM00458">
    <property type="entry name" value="RICIN"/>
    <property type="match status" value="1"/>
</dbReference>
<proteinExistence type="predicted"/>
<evidence type="ECO:0000313" key="4">
    <source>
        <dbReference type="Proteomes" id="UP001500979"/>
    </source>
</evidence>
<dbReference type="Proteomes" id="UP001500979">
    <property type="component" value="Unassembled WGS sequence"/>
</dbReference>
<evidence type="ECO:0000313" key="3">
    <source>
        <dbReference type="EMBL" id="GAA2790221.1"/>
    </source>
</evidence>
<dbReference type="RefSeq" id="WP_344679882.1">
    <property type="nucleotide sequence ID" value="NZ_BAAAUX010000012.1"/>
</dbReference>
<name>A0ABN3VCV1_9PSEU</name>
<dbReference type="EMBL" id="BAAAUX010000012">
    <property type="protein sequence ID" value="GAA2790221.1"/>
    <property type="molecule type" value="Genomic_DNA"/>
</dbReference>
<keyword evidence="4" id="KW-1185">Reference proteome</keyword>
<feature type="domain" description="Ricin B lectin" evidence="2">
    <location>
        <begin position="151"/>
        <end position="286"/>
    </location>
</feature>
<dbReference type="InterPro" id="IPR035992">
    <property type="entry name" value="Ricin_B-like_lectins"/>
</dbReference>
<dbReference type="InterPro" id="IPR000772">
    <property type="entry name" value="Ricin_B_lectin"/>
</dbReference>
<organism evidence="3 4">
    <name type="scientific">Saccharopolyspora taberi</name>
    <dbReference type="NCBI Taxonomy" id="60895"/>
    <lineage>
        <taxon>Bacteria</taxon>
        <taxon>Bacillati</taxon>
        <taxon>Actinomycetota</taxon>
        <taxon>Actinomycetes</taxon>
        <taxon>Pseudonocardiales</taxon>
        <taxon>Pseudonocardiaceae</taxon>
        <taxon>Saccharopolyspora</taxon>
    </lineage>
</organism>
<feature type="region of interest" description="Disordered" evidence="1">
    <location>
        <begin position="96"/>
        <end position="117"/>
    </location>
</feature>
<protein>
    <recommendedName>
        <fullName evidence="2">Ricin B lectin domain-containing protein</fullName>
    </recommendedName>
</protein>
<sequence length="288" mass="32005">MTENREFPAPDDAGNAAEFVESMRRLRSWSGLTYRQVEARATANGDVLPYSTLATALRRDSLPRRELTSAFVRACGANPEETARWLACHDRLSAGAGAPVPSREPEAPFPEPGRRRGPRPVTAVSGFVACAGFVVFLLFGPDMVRPPNVHWYVLRTQAGNCLDITGKDGDGNPMVVEAPCRDDPKPAQRFAWEKTDDVYRIKVYNPETGGSTWCLDVGNRDHLRLQGCLETSQTQRFRLEPADGHWRILPLVERECFGLAAGPPQQPREVRRQECTASPDQVFTMEPA</sequence>
<evidence type="ECO:0000256" key="1">
    <source>
        <dbReference type="SAM" id="MobiDB-lite"/>
    </source>
</evidence>
<dbReference type="Pfam" id="PF00652">
    <property type="entry name" value="Ricin_B_lectin"/>
    <property type="match status" value="1"/>
</dbReference>
<dbReference type="PROSITE" id="PS50231">
    <property type="entry name" value="RICIN_B_LECTIN"/>
    <property type="match status" value="1"/>
</dbReference>
<evidence type="ECO:0000259" key="2">
    <source>
        <dbReference type="SMART" id="SM00458"/>
    </source>
</evidence>
<dbReference type="SUPFAM" id="SSF50370">
    <property type="entry name" value="Ricin B-like lectins"/>
    <property type="match status" value="1"/>
</dbReference>
<reference evidence="3 4" key="1">
    <citation type="journal article" date="2019" name="Int. J. Syst. Evol. Microbiol.">
        <title>The Global Catalogue of Microorganisms (GCM) 10K type strain sequencing project: providing services to taxonomists for standard genome sequencing and annotation.</title>
        <authorList>
            <consortium name="The Broad Institute Genomics Platform"/>
            <consortium name="The Broad Institute Genome Sequencing Center for Infectious Disease"/>
            <person name="Wu L."/>
            <person name="Ma J."/>
        </authorList>
    </citation>
    <scope>NUCLEOTIDE SEQUENCE [LARGE SCALE GENOMIC DNA]</scope>
    <source>
        <strain evidence="3 4">JCM 9383</strain>
    </source>
</reference>
<accession>A0ABN3VCV1</accession>
<dbReference type="Gene3D" id="2.80.10.50">
    <property type="match status" value="1"/>
</dbReference>